<evidence type="ECO:0000256" key="8">
    <source>
        <dbReference type="SAM" id="Phobius"/>
    </source>
</evidence>
<dbReference type="InterPro" id="IPR029463">
    <property type="entry name" value="Lys_MEP"/>
</dbReference>
<dbReference type="EMBL" id="CACVBS010000044">
    <property type="protein sequence ID" value="CAA7264262.1"/>
    <property type="molecule type" value="Genomic_DNA"/>
</dbReference>
<keyword evidence="8" id="KW-0812">Transmembrane</keyword>
<dbReference type="Pfam" id="PF00078">
    <property type="entry name" value="RVT_1"/>
    <property type="match status" value="1"/>
</dbReference>
<dbReference type="InterPro" id="IPR050414">
    <property type="entry name" value="Fungal_M35_metalloproteases"/>
</dbReference>
<dbReference type="InterPro" id="IPR024079">
    <property type="entry name" value="MetalloPept_cat_dom_sf"/>
</dbReference>
<comment type="caution">
    <text evidence="10">The sequence shown here is derived from an EMBL/GenBank/DDBJ whole genome shotgun (WGS) entry which is preliminary data.</text>
</comment>
<evidence type="ECO:0000256" key="3">
    <source>
        <dbReference type="ARBA" id="ARBA00022670"/>
    </source>
</evidence>
<comment type="similarity">
    <text evidence="2">Belongs to the peptidase M35 family.</text>
</comment>
<dbReference type="CDD" id="cd01650">
    <property type="entry name" value="RT_nLTR_like"/>
    <property type="match status" value="1"/>
</dbReference>
<dbReference type="Gene3D" id="3.60.10.10">
    <property type="entry name" value="Endonuclease/exonuclease/phosphatase"/>
    <property type="match status" value="1"/>
</dbReference>
<dbReference type="Proteomes" id="UP000467700">
    <property type="component" value="Unassembled WGS sequence"/>
</dbReference>
<accession>A0A8S0X1H8</accession>
<feature type="domain" description="Lysine-specific metallo-endopeptidase" evidence="9">
    <location>
        <begin position="243"/>
        <end position="366"/>
    </location>
</feature>
<evidence type="ECO:0000256" key="2">
    <source>
        <dbReference type="ARBA" id="ARBA00010279"/>
    </source>
</evidence>
<dbReference type="PANTHER" id="PTHR37016:SF3">
    <property type="entry name" value="NEUTRAL PROTEASE 2-RELATED"/>
    <property type="match status" value="1"/>
</dbReference>
<feature type="transmembrane region" description="Helical" evidence="8">
    <location>
        <begin position="32"/>
        <end position="50"/>
    </location>
</feature>
<dbReference type="InterPro" id="IPR000477">
    <property type="entry name" value="RT_dom"/>
</dbReference>
<dbReference type="Gene3D" id="2.60.40.2970">
    <property type="match status" value="1"/>
</dbReference>
<keyword evidence="8" id="KW-1133">Transmembrane helix</keyword>
<evidence type="ECO:0000256" key="1">
    <source>
        <dbReference type="ARBA" id="ARBA00001947"/>
    </source>
</evidence>
<sequence length="1577" mass="174984">MNCTKLLTNEGVIDLWQEELRTMPKRYKRGKAFPISFSFVLVDAVTLPLATDMISSSVRTILLTLASLAVVASAAPSLLLEVTGPASVSDVENLKILTTITNTGEETLKVLDDPRGALSQMPTDTFVITDGKGVRPAFKILVPGQSLEVEHNLGAAYNFTFSGSGAYDIRASNLFYIVDHDGTVSTVYAEHLSAHKAHVSGKLAVARPDLSKRATYNGCSVARQDILTSAAKAAQTYTSSALSYLTSHTSTSSRYTTWFGTYIAVSAISNNTLSSFTYDCTCTKSNVYAYVYPNVFGRIYLCGAFWNAPFTGTDSQAGTIVHESSHFDANGGTRDYAYGKSACKSLAISSPETAVKNADSHDLSILAWNINGHLALKIARKRFVDLIVANDICIFQETFLSPRQEECLVLPKGYHALCTSRPLRSRGRLPGGGVAAIIKDDVAYDVCDLVLDLHSFVLIGTYLLPAGSNWRKWTKIDPARRLAECVTFCSNSEDKPVLLLGDLNARTGSLQAEHSELQHCSNDIVSNARGKWLIELCNTNSLHILNGTAKEDSASGSWTSFQPAGQSVIDYAVGATALLNSVLLMRAERLSSSDDHACLYITIDGGSVQPIEDTSPTVPSSNLLPSPSSWSAVDKQLHALLNNPVSDCDAILKLYGPAYFHSNPTNIWVASVEVQKGVVGVACHWRDGKSESFICRGSIALGVLAGISRALLHSPPNRPLWIFTSSDETIRTLAYRAGRLAWEGWCCKYADSIRFVVDLIISRSASVDLKTIRLRRLEPNCAWSQAVNIASSAHLFAHDVSFPPNDDSDRLDWKHPTDIPPITNRPKVLANIPEDPIQETPTRLDLLPLHAPTLRDVDRTSESHRGRAESRDLMWENLRELLACESIADFWALFKRWNDPKPTQPKIRLLTLKENFAARMNPPSSLPPSFDASLFARHELTMKAVPIHTIDISPNLHFSRPFATVEVDWAKTHIRKRGLHKAKGIDGVDYSQIFGVESADWADFFNLCISEFDAPGNWLTTLLAAFLKRGKDPSDPDSYRLIGWECGILKMMMLMNARRLRDWMNEMNILPPSQNGFREGYRTTNCAFILRCAVDRARAEGKSLHVAFVDLKNAFPTTNLSTLWLNFYNKGAKGPIIDWMRMLYSRMQYAVVTGAEPGFCSEPFRSLWGILAGDTASPDLFNIMMSDFNPPAPRHGIFIDGDSIYHLEQADDILLMATELPCLQDLVHYTEDWTGVNSFIISSTKSLGVVFGPLPQSLSNLSIGDDNLIFTDCFKYVGITFSSTERCIFAQHYRNKASSALNTAYNIMGSEVYMSTVDADLTFGCETIIDIDLSLLALLENVQVEFFRLLLGVHDRSPRAILFIETGVMPLKYRRIVLALRSIHKLLTNIKSEYALRALRDSIRLWEEGKPCYIGDIHVLANLPLPVSFRPSHISNPDSIPNLIQESTLSPAAYEGQPTSMKSMCLPTEKHSPFYAHLAISWQSNVFAGGKEDKNQYLGTIACAKAEIRSAREEFFLTATERVPTVPDDFARLTHVDFLRSVLKTRVLEFPLGRLAHRIFTFYDRYPPYLLPQYRDA</sequence>
<dbReference type="OrthoDB" id="3051112at2759"/>
<dbReference type="InterPro" id="IPR034115">
    <property type="entry name" value="M35_peptidyl-Lys"/>
</dbReference>
<keyword evidence="6" id="KW-0862">Zinc</keyword>
<dbReference type="SUPFAM" id="SSF56219">
    <property type="entry name" value="DNase I-like"/>
    <property type="match status" value="1"/>
</dbReference>
<evidence type="ECO:0000259" key="9">
    <source>
        <dbReference type="SMART" id="SM01351"/>
    </source>
</evidence>
<dbReference type="Pfam" id="PF03372">
    <property type="entry name" value="Exo_endo_phos"/>
    <property type="match status" value="1"/>
</dbReference>
<evidence type="ECO:0000256" key="4">
    <source>
        <dbReference type="ARBA" id="ARBA00022723"/>
    </source>
</evidence>
<dbReference type="SUPFAM" id="SSF55486">
    <property type="entry name" value="Metalloproteases ('zincins'), catalytic domain"/>
    <property type="match status" value="1"/>
</dbReference>
<keyword evidence="4" id="KW-0479">Metal-binding</keyword>
<gene>
    <name evidence="10" type="ORF">AAE3_LOCUS6508</name>
</gene>
<dbReference type="InterPro" id="IPR005135">
    <property type="entry name" value="Endo/exonuclease/phosphatase"/>
</dbReference>
<dbReference type="CDD" id="cd11306">
    <property type="entry name" value="M35_peptidyl-Lys"/>
    <property type="match status" value="1"/>
</dbReference>
<evidence type="ECO:0000313" key="11">
    <source>
        <dbReference type="Proteomes" id="UP000467700"/>
    </source>
</evidence>
<evidence type="ECO:0000256" key="7">
    <source>
        <dbReference type="ARBA" id="ARBA00023049"/>
    </source>
</evidence>
<comment type="cofactor">
    <cofactor evidence="1">
        <name>Zn(2+)</name>
        <dbReference type="ChEBI" id="CHEBI:29105"/>
    </cofactor>
</comment>
<dbReference type="Gene3D" id="3.40.390.10">
    <property type="entry name" value="Collagenase (Catalytic Domain)"/>
    <property type="match status" value="1"/>
</dbReference>
<evidence type="ECO:0000256" key="5">
    <source>
        <dbReference type="ARBA" id="ARBA00022801"/>
    </source>
</evidence>
<dbReference type="GO" id="GO:0006508">
    <property type="term" value="P:proteolysis"/>
    <property type="evidence" value="ECO:0007669"/>
    <property type="project" value="UniProtKB-KW"/>
</dbReference>
<keyword evidence="11" id="KW-1185">Reference proteome</keyword>
<keyword evidence="8" id="KW-0472">Membrane</keyword>
<dbReference type="Pfam" id="PF14521">
    <property type="entry name" value="Aspzincin_M35"/>
    <property type="match status" value="1"/>
</dbReference>
<dbReference type="SMART" id="SM01351">
    <property type="entry name" value="Aspzincin_M35"/>
    <property type="match status" value="1"/>
</dbReference>
<evidence type="ECO:0000256" key="6">
    <source>
        <dbReference type="ARBA" id="ARBA00022833"/>
    </source>
</evidence>
<dbReference type="GO" id="GO:0004222">
    <property type="term" value="F:metalloendopeptidase activity"/>
    <property type="evidence" value="ECO:0007669"/>
    <property type="project" value="InterPro"/>
</dbReference>
<dbReference type="PANTHER" id="PTHR37016">
    <property type="match status" value="1"/>
</dbReference>
<proteinExistence type="inferred from homology"/>
<keyword evidence="7" id="KW-0482">Metalloprotease</keyword>
<organism evidence="10 11">
    <name type="scientific">Cyclocybe aegerita</name>
    <name type="common">Black poplar mushroom</name>
    <name type="synonym">Agrocybe aegerita</name>
    <dbReference type="NCBI Taxonomy" id="1973307"/>
    <lineage>
        <taxon>Eukaryota</taxon>
        <taxon>Fungi</taxon>
        <taxon>Dikarya</taxon>
        <taxon>Basidiomycota</taxon>
        <taxon>Agaricomycotina</taxon>
        <taxon>Agaricomycetes</taxon>
        <taxon>Agaricomycetidae</taxon>
        <taxon>Agaricales</taxon>
        <taxon>Agaricineae</taxon>
        <taxon>Bolbitiaceae</taxon>
        <taxon>Cyclocybe</taxon>
    </lineage>
</organism>
<dbReference type="GO" id="GO:0046872">
    <property type="term" value="F:metal ion binding"/>
    <property type="evidence" value="ECO:0007669"/>
    <property type="project" value="UniProtKB-KW"/>
</dbReference>
<keyword evidence="5" id="KW-0378">Hydrolase</keyword>
<dbReference type="InterPro" id="IPR036691">
    <property type="entry name" value="Endo/exonu/phosph_ase_sf"/>
</dbReference>
<evidence type="ECO:0000313" key="10">
    <source>
        <dbReference type="EMBL" id="CAA7264262.1"/>
    </source>
</evidence>
<protein>
    <recommendedName>
        <fullName evidence="9">Lysine-specific metallo-endopeptidase domain-containing protein</fullName>
    </recommendedName>
</protein>
<name>A0A8S0X1H8_CYCAE</name>
<keyword evidence="3" id="KW-0645">Protease</keyword>
<reference evidence="10 11" key="1">
    <citation type="submission" date="2020-01" db="EMBL/GenBank/DDBJ databases">
        <authorList>
            <person name="Gupta K D."/>
        </authorList>
    </citation>
    <scope>NUCLEOTIDE SEQUENCE [LARGE SCALE GENOMIC DNA]</scope>
</reference>